<protein>
    <submittedName>
        <fullName evidence="3">Uncharacterized protein</fullName>
    </submittedName>
</protein>
<dbReference type="SMART" id="SM00875">
    <property type="entry name" value="BACK"/>
    <property type="match status" value="1"/>
</dbReference>
<name>A0A397V8N3_9GLOM</name>
<organism evidence="3 4">
    <name type="scientific">Gigaspora rosea</name>
    <dbReference type="NCBI Taxonomy" id="44941"/>
    <lineage>
        <taxon>Eukaryota</taxon>
        <taxon>Fungi</taxon>
        <taxon>Fungi incertae sedis</taxon>
        <taxon>Mucoromycota</taxon>
        <taxon>Glomeromycotina</taxon>
        <taxon>Glomeromycetes</taxon>
        <taxon>Diversisporales</taxon>
        <taxon>Gigasporaceae</taxon>
        <taxon>Gigaspora</taxon>
    </lineage>
</organism>
<dbReference type="PROSITE" id="PS51886">
    <property type="entry name" value="TLDC"/>
    <property type="match status" value="1"/>
</dbReference>
<comment type="caution">
    <text evidence="3">The sequence shown here is derived from an EMBL/GenBank/DDBJ whole genome shotgun (WGS) entry which is preliminary data.</text>
</comment>
<dbReference type="Gene3D" id="1.25.40.420">
    <property type="match status" value="1"/>
</dbReference>
<dbReference type="InterPro" id="IPR000210">
    <property type="entry name" value="BTB/POZ_dom"/>
</dbReference>
<dbReference type="AlphaFoldDB" id="A0A397V8N3"/>
<dbReference type="Pfam" id="PF07534">
    <property type="entry name" value="TLD"/>
    <property type="match status" value="1"/>
</dbReference>
<evidence type="ECO:0000313" key="3">
    <source>
        <dbReference type="EMBL" id="RIB17279.1"/>
    </source>
</evidence>
<dbReference type="InterPro" id="IPR011333">
    <property type="entry name" value="SKP1/BTB/POZ_sf"/>
</dbReference>
<gene>
    <name evidence="3" type="ORF">C2G38_2037872</name>
</gene>
<dbReference type="Pfam" id="PF07707">
    <property type="entry name" value="BACK"/>
    <property type="match status" value="1"/>
</dbReference>
<evidence type="ECO:0000259" key="1">
    <source>
        <dbReference type="PROSITE" id="PS50097"/>
    </source>
</evidence>
<dbReference type="Pfam" id="PF00651">
    <property type="entry name" value="BTB"/>
    <property type="match status" value="1"/>
</dbReference>
<sequence>MTTKFLDRLSQDLTKLLECGDGYDTIIYSGEGSDTGNRIFRAHSAILRFRSSYFYEELQDLALGQKKFKEIYKKNIPADVCEILLRYMYGGVISFDNIDALIVFNVMIIADEWSLVELANYLEIFLYETSTKWLWSNIALVYHASFSKSENFHTLRQFCTNIITERPEALFDTTDFESLPEDIVTSVINRSDLNVEESKKWDCIIKWGIAQNQTKLPNNPDQWTEVDFYRLKATLHNLLPHIRFTRFSNEEIFNKIRPFQQILEPAVWMNIMQRFEEPVNNCISFPSQTQHNLHRNITGPLSHLNSSSFSTIITIEHVVQIATWIDRKFSTYDISNIPYDFKLLLRGSEHGYKSKTFHDICDTVSRTVLVLKVAGTEEILGGYNPLKWNVNAQDKPDKITKKDSWSRTKDSFIFSLTPKNLENPSGKKINDNYVLSRVQNPGYAFYYSAKWGPNFGNNDLRMTNNFKKSKGTGCRQVNYEKPIRKSTEPFMIDEYEIFQICPRT</sequence>
<dbReference type="PANTHER" id="PTHR24410:SF23">
    <property type="entry name" value="BTB DOMAIN-CONTAINING PROTEIN-RELATED"/>
    <property type="match status" value="1"/>
</dbReference>
<accession>A0A397V8N3</accession>
<dbReference type="InterPro" id="IPR006571">
    <property type="entry name" value="TLDc_dom"/>
</dbReference>
<keyword evidence="4" id="KW-1185">Reference proteome</keyword>
<dbReference type="SUPFAM" id="SSF54695">
    <property type="entry name" value="POZ domain"/>
    <property type="match status" value="1"/>
</dbReference>
<feature type="domain" description="BTB" evidence="1">
    <location>
        <begin position="23"/>
        <end position="97"/>
    </location>
</feature>
<dbReference type="InterPro" id="IPR051481">
    <property type="entry name" value="BTB-POZ/Galectin-3-binding"/>
</dbReference>
<dbReference type="Gene3D" id="3.30.710.10">
    <property type="entry name" value="Potassium Channel Kv1.1, Chain A"/>
    <property type="match status" value="1"/>
</dbReference>
<proteinExistence type="predicted"/>
<dbReference type="OrthoDB" id="2340634at2759"/>
<dbReference type="InterPro" id="IPR011705">
    <property type="entry name" value="BACK"/>
</dbReference>
<dbReference type="Proteomes" id="UP000266673">
    <property type="component" value="Unassembled WGS sequence"/>
</dbReference>
<evidence type="ECO:0000313" key="4">
    <source>
        <dbReference type="Proteomes" id="UP000266673"/>
    </source>
</evidence>
<reference evidence="3 4" key="1">
    <citation type="submission" date="2018-06" db="EMBL/GenBank/DDBJ databases">
        <title>Comparative genomics reveals the genomic features of Rhizophagus irregularis, R. cerebriforme, R. diaphanum and Gigaspora rosea, and their symbiotic lifestyle signature.</title>
        <authorList>
            <person name="Morin E."/>
            <person name="San Clemente H."/>
            <person name="Chen E.C.H."/>
            <person name="De La Providencia I."/>
            <person name="Hainaut M."/>
            <person name="Kuo A."/>
            <person name="Kohler A."/>
            <person name="Murat C."/>
            <person name="Tang N."/>
            <person name="Roy S."/>
            <person name="Loubradou J."/>
            <person name="Henrissat B."/>
            <person name="Grigoriev I.V."/>
            <person name="Corradi N."/>
            <person name="Roux C."/>
            <person name="Martin F.M."/>
        </authorList>
    </citation>
    <scope>NUCLEOTIDE SEQUENCE [LARGE SCALE GENOMIC DNA]</scope>
    <source>
        <strain evidence="3 4">DAOM 194757</strain>
    </source>
</reference>
<evidence type="ECO:0000259" key="2">
    <source>
        <dbReference type="PROSITE" id="PS51886"/>
    </source>
</evidence>
<dbReference type="CDD" id="cd18186">
    <property type="entry name" value="BTB_POZ_ZBTB_KLHL-like"/>
    <property type="match status" value="1"/>
</dbReference>
<dbReference type="EMBL" id="QKWP01000618">
    <property type="protein sequence ID" value="RIB17279.1"/>
    <property type="molecule type" value="Genomic_DNA"/>
</dbReference>
<dbReference type="PANTHER" id="PTHR24410">
    <property type="entry name" value="HL07962P-RELATED"/>
    <property type="match status" value="1"/>
</dbReference>
<dbReference type="PROSITE" id="PS50097">
    <property type="entry name" value="BTB"/>
    <property type="match status" value="1"/>
</dbReference>
<feature type="domain" description="TLDc" evidence="2">
    <location>
        <begin position="311"/>
        <end position="501"/>
    </location>
</feature>
<dbReference type="SMART" id="SM00225">
    <property type="entry name" value="BTB"/>
    <property type="match status" value="1"/>
</dbReference>